<evidence type="ECO:0000256" key="1">
    <source>
        <dbReference type="SAM" id="MobiDB-lite"/>
    </source>
</evidence>
<dbReference type="EMBL" id="BMNC01000005">
    <property type="protein sequence ID" value="GGM98088.1"/>
    <property type="molecule type" value="Genomic_DNA"/>
</dbReference>
<organism evidence="2 3">
    <name type="scientific">Lentzea pudingi</name>
    <dbReference type="NCBI Taxonomy" id="1789439"/>
    <lineage>
        <taxon>Bacteria</taxon>
        <taxon>Bacillati</taxon>
        <taxon>Actinomycetota</taxon>
        <taxon>Actinomycetes</taxon>
        <taxon>Pseudonocardiales</taxon>
        <taxon>Pseudonocardiaceae</taxon>
        <taxon>Lentzea</taxon>
    </lineage>
</organism>
<feature type="region of interest" description="Disordered" evidence="1">
    <location>
        <begin position="1"/>
        <end position="48"/>
    </location>
</feature>
<reference evidence="3" key="1">
    <citation type="journal article" date="2019" name="Int. J. Syst. Evol. Microbiol.">
        <title>The Global Catalogue of Microorganisms (GCM) 10K type strain sequencing project: providing services to taxonomists for standard genome sequencing and annotation.</title>
        <authorList>
            <consortium name="The Broad Institute Genomics Platform"/>
            <consortium name="The Broad Institute Genome Sequencing Center for Infectious Disease"/>
            <person name="Wu L."/>
            <person name="Ma J."/>
        </authorList>
    </citation>
    <scope>NUCLEOTIDE SEQUENCE [LARGE SCALE GENOMIC DNA]</scope>
    <source>
        <strain evidence="3">CGMCC 4.7319</strain>
    </source>
</reference>
<gene>
    <name evidence="2" type="ORF">GCM10011609_40110</name>
</gene>
<evidence type="ECO:0000313" key="3">
    <source>
        <dbReference type="Proteomes" id="UP000597656"/>
    </source>
</evidence>
<accession>A0ABQ2I601</accession>
<keyword evidence="3" id="KW-1185">Reference proteome</keyword>
<feature type="region of interest" description="Disordered" evidence="1">
    <location>
        <begin position="82"/>
        <end position="111"/>
    </location>
</feature>
<dbReference type="Proteomes" id="UP000597656">
    <property type="component" value="Unassembled WGS sequence"/>
</dbReference>
<feature type="compositionally biased region" description="Gly residues" evidence="1">
    <location>
        <begin position="13"/>
        <end position="34"/>
    </location>
</feature>
<name>A0ABQ2I601_9PSEU</name>
<protein>
    <submittedName>
        <fullName evidence="2">Uncharacterized protein</fullName>
    </submittedName>
</protein>
<comment type="caution">
    <text evidence="2">The sequence shown here is derived from an EMBL/GenBank/DDBJ whole genome shotgun (WGS) entry which is preliminary data.</text>
</comment>
<evidence type="ECO:0000313" key="2">
    <source>
        <dbReference type="EMBL" id="GGM98088.1"/>
    </source>
</evidence>
<sequence length="111" mass="10624">MAFATTPITSSGHGCGGPGGGGGGASDVGGGGGAVEEDDAAAGLSDMLGGGFEDDAAAAFVGWADSPSEPNIPTIQITSRSVTSAAPIAARRRRQYTVDGSGPVGSITART</sequence>
<proteinExistence type="predicted"/>